<feature type="active site" description="Proton acceptor" evidence="8">
    <location>
        <position position="64"/>
    </location>
</feature>
<comment type="subcellular location">
    <subcellularLocation>
        <location evidence="10">Cell membrane</location>
    </subcellularLocation>
</comment>
<dbReference type="GO" id="GO:0009245">
    <property type="term" value="P:lipid A biosynthetic process"/>
    <property type="evidence" value="ECO:0007669"/>
    <property type="project" value="TreeGrafter"/>
</dbReference>
<dbReference type="GO" id="GO:0005886">
    <property type="term" value="C:plasma membrane"/>
    <property type="evidence" value="ECO:0007669"/>
    <property type="project" value="UniProtKB-SubCell"/>
</dbReference>
<evidence type="ECO:0000256" key="6">
    <source>
        <dbReference type="ARBA" id="ARBA00031445"/>
    </source>
</evidence>
<keyword evidence="10" id="KW-1133">Transmembrane helix</keyword>
<evidence type="ECO:0000256" key="2">
    <source>
        <dbReference type="ARBA" id="ARBA00006380"/>
    </source>
</evidence>
<comment type="function">
    <text evidence="10">Involved in lipopolysaccharide (LPS) biosynthesis. Catalyzes the transfer of 3-deoxy-D-manno-octulosonate (Kdo) residue(s) from CMP-Kdo to lipid IV(A), the tetraacyldisaccharide-1,4'-bisphosphate precursor of lipid A.</text>
</comment>
<evidence type="ECO:0000313" key="13">
    <source>
        <dbReference type="Proteomes" id="UP000317238"/>
    </source>
</evidence>
<dbReference type="EMBL" id="SJPL01000001">
    <property type="protein sequence ID" value="TWT72256.1"/>
    <property type="molecule type" value="Genomic_DNA"/>
</dbReference>
<reference evidence="12 13" key="1">
    <citation type="submission" date="2019-02" db="EMBL/GenBank/DDBJ databases">
        <title>Deep-cultivation of Planctomycetes and their phenomic and genomic characterization uncovers novel biology.</title>
        <authorList>
            <person name="Wiegand S."/>
            <person name="Jogler M."/>
            <person name="Boedeker C."/>
            <person name="Pinto D."/>
            <person name="Vollmers J."/>
            <person name="Rivas-Marin E."/>
            <person name="Kohn T."/>
            <person name="Peeters S.H."/>
            <person name="Heuer A."/>
            <person name="Rast P."/>
            <person name="Oberbeckmann S."/>
            <person name="Bunk B."/>
            <person name="Jeske O."/>
            <person name="Meyerdierks A."/>
            <person name="Storesund J.E."/>
            <person name="Kallscheuer N."/>
            <person name="Luecker S."/>
            <person name="Lage O.M."/>
            <person name="Pohl T."/>
            <person name="Merkel B.J."/>
            <person name="Hornburger P."/>
            <person name="Mueller R.-W."/>
            <person name="Bruemmer F."/>
            <person name="Labrenz M."/>
            <person name="Spormann A.M."/>
            <person name="Op Den Camp H."/>
            <person name="Overmann J."/>
            <person name="Amann R."/>
            <person name="Jetten M.S.M."/>
            <person name="Mascher T."/>
            <person name="Medema M.H."/>
            <person name="Devos D.P."/>
            <person name="Kaster A.-K."/>
            <person name="Ovreas L."/>
            <person name="Rohde M."/>
            <person name="Galperin M.Y."/>
            <person name="Jogler C."/>
        </authorList>
    </citation>
    <scope>NUCLEOTIDE SEQUENCE [LARGE SCALE GENOMIC DNA]</scope>
    <source>
        <strain evidence="12 13">Pan14r</strain>
    </source>
</reference>
<evidence type="ECO:0000256" key="10">
    <source>
        <dbReference type="RuleBase" id="RU365103"/>
    </source>
</evidence>
<evidence type="ECO:0000256" key="1">
    <source>
        <dbReference type="ARBA" id="ARBA00004713"/>
    </source>
</evidence>
<evidence type="ECO:0000256" key="3">
    <source>
        <dbReference type="ARBA" id="ARBA00012621"/>
    </source>
</evidence>
<evidence type="ECO:0000259" key="11">
    <source>
        <dbReference type="Pfam" id="PF04413"/>
    </source>
</evidence>
<dbReference type="PANTHER" id="PTHR42755">
    <property type="entry name" value="3-DEOXY-MANNO-OCTULOSONATE CYTIDYLYLTRANSFERASE"/>
    <property type="match status" value="1"/>
</dbReference>
<evidence type="ECO:0000256" key="4">
    <source>
        <dbReference type="ARBA" id="ARBA00019077"/>
    </source>
</evidence>
<feature type="transmembrane region" description="Helical" evidence="10">
    <location>
        <begin position="6"/>
        <end position="23"/>
    </location>
</feature>
<feature type="domain" description="3-deoxy-D-manno-octulosonic-acid transferase N-terminal" evidence="11">
    <location>
        <begin position="49"/>
        <end position="211"/>
    </location>
</feature>
<evidence type="ECO:0000256" key="8">
    <source>
        <dbReference type="PIRSR" id="PIRSR639901-1"/>
    </source>
</evidence>
<evidence type="ECO:0000256" key="5">
    <source>
        <dbReference type="ARBA" id="ARBA00022679"/>
    </source>
</evidence>
<keyword evidence="10" id="KW-1003">Cell membrane</keyword>
<comment type="pathway">
    <text evidence="1 10">Bacterial outer membrane biogenesis; LPS core biosynthesis.</text>
</comment>
<dbReference type="UniPathway" id="UPA00958"/>
<organism evidence="12 13">
    <name type="scientific">Crateriforma conspicua</name>
    <dbReference type="NCBI Taxonomy" id="2527996"/>
    <lineage>
        <taxon>Bacteria</taxon>
        <taxon>Pseudomonadati</taxon>
        <taxon>Planctomycetota</taxon>
        <taxon>Planctomycetia</taxon>
        <taxon>Planctomycetales</taxon>
        <taxon>Planctomycetaceae</taxon>
        <taxon>Crateriforma</taxon>
    </lineage>
</organism>
<keyword evidence="10" id="KW-0448">Lipopolysaccharide biosynthesis</keyword>
<feature type="site" description="Transition state stabilizer" evidence="9">
    <location>
        <position position="209"/>
    </location>
</feature>
<dbReference type="PANTHER" id="PTHR42755:SF1">
    <property type="entry name" value="3-DEOXY-D-MANNO-OCTULOSONIC ACID TRANSFERASE, MITOCHONDRIAL-RELATED"/>
    <property type="match status" value="1"/>
</dbReference>
<keyword evidence="12" id="KW-0328">Glycosyltransferase</keyword>
<dbReference type="FunFam" id="3.40.50.2000:FF:000032">
    <property type="entry name" value="3-deoxy-D-manno-octulosonic acid transferase"/>
    <property type="match status" value="1"/>
</dbReference>
<keyword evidence="10" id="KW-0812">Transmembrane</keyword>
<dbReference type="AlphaFoldDB" id="A0A5C5Y990"/>
<dbReference type="RefSeq" id="WP_146440239.1">
    <property type="nucleotide sequence ID" value="NZ_SJPL01000001.1"/>
</dbReference>
<dbReference type="Proteomes" id="UP000317238">
    <property type="component" value="Unassembled WGS sequence"/>
</dbReference>
<feature type="site" description="Transition state stabilizer" evidence="9">
    <location>
        <position position="133"/>
    </location>
</feature>
<keyword evidence="10" id="KW-0472">Membrane</keyword>
<dbReference type="InterPro" id="IPR039901">
    <property type="entry name" value="Kdotransferase"/>
</dbReference>
<dbReference type="GO" id="GO:0043842">
    <property type="term" value="F:Kdo transferase activity"/>
    <property type="evidence" value="ECO:0007669"/>
    <property type="project" value="UniProtKB-EC"/>
</dbReference>
<protein>
    <recommendedName>
        <fullName evidence="4 10">3-deoxy-D-manno-octulosonic acid transferase</fullName>
        <shortName evidence="10">Kdo transferase</shortName>
        <ecNumber evidence="3 10">2.4.99.12</ecNumber>
    </recommendedName>
    <alternativeName>
        <fullName evidence="6 10">Lipid IV(A) 3-deoxy-D-manno-octulosonic acid transferase</fullName>
    </alternativeName>
</protein>
<dbReference type="Gene3D" id="3.40.50.11720">
    <property type="entry name" value="3-Deoxy-D-manno-octulosonic-acid transferase, N-terminal domain"/>
    <property type="match status" value="1"/>
</dbReference>
<comment type="caution">
    <text evidence="12">The sequence shown here is derived from an EMBL/GenBank/DDBJ whole genome shotgun (WGS) entry which is preliminary data.</text>
</comment>
<keyword evidence="13" id="KW-1185">Reference proteome</keyword>
<name>A0A5C5Y990_9PLAN</name>
<sequence length="432" mass="47810">MFANFVYLLMLALASPWILYRVIAHGRYRRGGRQKLFGLSPGDAKRLRGDDKPCIWFHAVSVGEVNLLSSLVPAVQDALPPFRMLVSTSTDTGFDLAVDRFGADRVFFCPMDFSWAVKSTIRRLRPQMLVLTELELWPNLIRCSEKLGVPVAVVNGRLSATSARRYQQFGWFLRPTFQRIDWLGAQDEAAAGRFRDCGCSEVDVTGSLKFDGAPDNRDDPRVLALADWAGLAPWQRGWCVGSTQAGEEAMALAVYQDLAPKHPELRLILVPRHQQRFDEVAQLVEDSGLSLRRRSRSSDAVSDAWDADTVILVDTIGELRQWWGVSQIATVGGSFGDRGGQNMLEPAGYGCAVSFGPNTKNFAAIAGGLLNVQGAVRVQDEKELNQFVRRCLDDVPSADRLGINARQYVAQHQGATGRTVDAMKRLLQLRAG</sequence>
<evidence type="ECO:0000313" key="12">
    <source>
        <dbReference type="EMBL" id="TWT72256.1"/>
    </source>
</evidence>
<accession>A0A5C5Y990</accession>
<evidence type="ECO:0000256" key="7">
    <source>
        <dbReference type="ARBA" id="ARBA00049183"/>
    </source>
</evidence>
<comment type="catalytic activity">
    <reaction evidence="7 10">
        <text>lipid IVA (E. coli) + CMP-3-deoxy-beta-D-manno-octulosonate = alpha-Kdo-(2-&gt;6)-lipid IVA (E. coli) + CMP + H(+)</text>
        <dbReference type="Rhea" id="RHEA:28066"/>
        <dbReference type="ChEBI" id="CHEBI:15378"/>
        <dbReference type="ChEBI" id="CHEBI:58603"/>
        <dbReference type="ChEBI" id="CHEBI:60364"/>
        <dbReference type="ChEBI" id="CHEBI:60377"/>
        <dbReference type="ChEBI" id="CHEBI:85987"/>
        <dbReference type="EC" id="2.4.99.12"/>
    </reaction>
</comment>
<dbReference type="OrthoDB" id="9789797at2"/>
<dbReference type="GO" id="GO:0009244">
    <property type="term" value="P:lipopolysaccharide core region biosynthetic process"/>
    <property type="evidence" value="ECO:0007669"/>
    <property type="project" value="UniProtKB-UniRule"/>
</dbReference>
<proteinExistence type="inferred from homology"/>
<evidence type="ECO:0000256" key="9">
    <source>
        <dbReference type="PIRSR" id="PIRSR639901-2"/>
    </source>
</evidence>
<comment type="similarity">
    <text evidence="2">Belongs to the glycosyltransferase group 1 family. Glycosyltransferase 30 subfamily.</text>
</comment>
<dbReference type="Pfam" id="PF04413">
    <property type="entry name" value="Glycos_transf_N"/>
    <property type="match status" value="1"/>
</dbReference>
<dbReference type="EC" id="2.4.99.12" evidence="3 10"/>
<gene>
    <name evidence="12" type="primary">waaA</name>
    <name evidence="12" type="ORF">Pan14r_45740</name>
</gene>
<dbReference type="InterPro" id="IPR007507">
    <property type="entry name" value="Glycos_transf_N"/>
</dbReference>
<keyword evidence="5 10" id="KW-0808">Transferase</keyword>
<dbReference type="InterPro" id="IPR038107">
    <property type="entry name" value="Glycos_transf_N_sf"/>
</dbReference>
<dbReference type="Gene3D" id="3.40.50.2000">
    <property type="entry name" value="Glycogen Phosphorylase B"/>
    <property type="match status" value="1"/>
</dbReference>